<dbReference type="EMBL" id="UINC01136448">
    <property type="protein sequence ID" value="SVD21224.1"/>
    <property type="molecule type" value="Genomic_DNA"/>
</dbReference>
<sequence length="301" mass="35073">AIHSDSYQYQMTYLKTEDKLKGDFKKFIVNNLSKLYSIESDNSMMEFEINNTNDKNAIVCYSSKKSDIDQDYQTLIDSGLQPRYNTSIPKLLQNIYNYYNLEKNDGYSLLIYIDQFKTHIVLIQKNQLLESRYFHIGLNYFINRLSKLGSGTLPTEEVRSTVFHFLENYGISKTKNKFELQDGFPYDDARLMLNELSSIMMNQMKDSINNFSTIQPVIGKNDFAFGGVYIGGPGSHIKNMDRLIRDTIGDPVENLNSITTTSFKKRLDSKMNFRTRVKENYILYNKKRSKNNLKNVQNKIQ</sequence>
<evidence type="ECO:0000313" key="1">
    <source>
        <dbReference type="EMBL" id="SVD21224.1"/>
    </source>
</evidence>
<reference evidence="1" key="1">
    <citation type="submission" date="2018-05" db="EMBL/GenBank/DDBJ databases">
        <authorList>
            <person name="Lanie J.A."/>
            <person name="Ng W.-L."/>
            <person name="Kazmierczak K.M."/>
            <person name="Andrzejewski T.M."/>
            <person name="Davidsen T.M."/>
            <person name="Wayne K.J."/>
            <person name="Tettelin H."/>
            <person name="Glass J.I."/>
            <person name="Rusch D."/>
            <person name="Podicherti R."/>
            <person name="Tsui H.-C.T."/>
            <person name="Winkler M.E."/>
        </authorList>
    </citation>
    <scope>NUCLEOTIDE SEQUENCE</scope>
</reference>
<dbReference type="AlphaFoldDB" id="A0A382TGI9"/>
<accession>A0A382TGI9</accession>
<protein>
    <submittedName>
        <fullName evidence="1">Uncharacterized protein</fullName>
    </submittedName>
</protein>
<dbReference type="Gene3D" id="3.30.420.40">
    <property type="match status" value="2"/>
</dbReference>
<gene>
    <name evidence="1" type="ORF">METZ01_LOCUS374078</name>
</gene>
<feature type="non-terminal residue" evidence="1">
    <location>
        <position position="1"/>
    </location>
</feature>
<organism evidence="1">
    <name type="scientific">marine metagenome</name>
    <dbReference type="NCBI Taxonomy" id="408172"/>
    <lineage>
        <taxon>unclassified sequences</taxon>
        <taxon>metagenomes</taxon>
        <taxon>ecological metagenomes</taxon>
    </lineage>
</organism>
<feature type="non-terminal residue" evidence="1">
    <location>
        <position position="301"/>
    </location>
</feature>
<proteinExistence type="predicted"/>
<name>A0A382TGI9_9ZZZZ</name>
<dbReference type="Gene3D" id="3.30.1490.300">
    <property type="match status" value="1"/>
</dbReference>